<evidence type="ECO:0000313" key="4">
    <source>
        <dbReference type="Proteomes" id="UP001152797"/>
    </source>
</evidence>
<reference evidence="2" key="1">
    <citation type="submission" date="2022-10" db="EMBL/GenBank/DDBJ databases">
        <authorList>
            <person name="Chen Y."/>
            <person name="Dougan E. K."/>
            <person name="Chan C."/>
            <person name="Rhodes N."/>
            <person name="Thang M."/>
        </authorList>
    </citation>
    <scope>NUCLEOTIDE SEQUENCE</scope>
</reference>
<name>A0A9P1BL66_9DINO</name>
<protein>
    <submittedName>
        <fullName evidence="2">Uncharacterized protein</fullName>
    </submittedName>
</protein>
<gene>
    <name evidence="2" type="ORF">C1SCF055_LOCUS3730</name>
</gene>
<dbReference type="AlphaFoldDB" id="A0A9P1BL66"/>
<evidence type="ECO:0000256" key="1">
    <source>
        <dbReference type="SAM" id="MobiDB-lite"/>
    </source>
</evidence>
<comment type="caution">
    <text evidence="2">The sequence shown here is derived from an EMBL/GenBank/DDBJ whole genome shotgun (WGS) entry which is preliminary data.</text>
</comment>
<dbReference type="SUPFAM" id="SSF47095">
    <property type="entry name" value="HMG-box"/>
    <property type="match status" value="1"/>
</dbReference>
<evidence type="ECO:0000313" key="2">
    <source>
        <dbReference type="EMBL" id="CAI3975399.1"/>
    </source>
</evidence>
<feature type="region of interest" description="Disordered" evidence="1">
    <location>
        <begin position="29"/>
        <end position="51"/>
    </location>
</feature>
<dbReference type="EMBL" id="CAMXCT020000202">
    <property type="protein sequence ID" value="CAL1128774.1"/>
    <property type="molecule type" value="Genomic_DNA"/>
</dbReference>
<dbReference type="Proteomes" id="UP001152797">
    <property type="component" value="Unassembled WGS sequence"/>
</dbReference>
<dbReference type="EMBL" id="CAMXCT030000202">
    <property type="protein sequence ID" value="CAL4762711.1"/>
    <property type="molecule type" value="Genomic_DNA"/>
</dbReference>
<sequence length="310" mass="34464">MAKKAAPPRCQPFRPFQLFLKEMKLSPTAGSAKWRALTDEEKQPYRDRAQQEDQDMLKKLTGSGVARAFAAPCDGVVTLAKGSSAQKSMEVKVLTEVLLDDTVELVPVFCHDCAKVFELFTPPHTACPHCKQSVQRVEKTECGAWLVKTQLIAEGIEKCALGFDDAKMKKRLTVSSFWRDSIIKKGMISEAMALTCQDIAASNTGRFRFSEDAKRCMATALQDYLEVHLHKVSLVTEHRGAAAPASKDFRLVRLLDDPDALSRSLYGAQCAEAQEPRRKRLRRMSPEAVAPFDFEEGQDVAESPAPQDVD</sequence>
<proteinExistence type="predicted"/>
<reference evidence="3 4" key="2">
    <citation type="submission" date="2024-05" db="EMBL/GenBank/DDBJ databases">
        <authorList>
            <person name="Chen Y."/>
            <person name="Shah S."/>
            <person name="Dougan E. K."/>
            <person name="Thang M."/>
            <person name="Chan C."/>
        </authorList>
    </citation>
    <scope>NUCLEOTIDE SEQUENCE [LARGE SCALE GENOMIC DNA]</scope>
</reference>
<dbReference type="InterPro" id="IPR036910">
    <property type="entry name" value="HMG_box_dom_sf"/>
</dbReference>
<dbReference type="EMBL" id="CAMXCT010000202">
    <property type="protein sequence ID" value="CAI3975399.1"/>
    <property type="molecule type" value="Genomic_DNA"/>
</dbReference>
<feature type="region of interest" description="Disordered" evidence="1">
    <location>
        <begin position="273"/>
        <end position="310"/>
    </location>
</feature>
<feature type="compositionally biased region" description="Basic and acidic residues" evidence="1">
    <location>
        <begin position="36"/>
        <end position="51"/>
    </location>
</feature>
<dbReference type="CDD" id="cd00084">
    <property type="entry name" value="HMG-box_SF"/>
    <property type="match status" value="1"/>
</dbReference>
<organism evidence="2">
    <name type="scientific">Cladocopium goreaui</name>
    <dbReference type="NCBI Taxonomy" id="2562237"/>
    <lineage>
        <taxon>Eukaryota</taxon>
        <taxon>Sar</taxon>
        <taxon>Alveolata</taxon>
        <taxon>Dinophyceae</taxon>
        <taxon>Suessiales</taxon>
        <taxon>Symbiodiniaceae</taxon>
        <taxon>Cladocopium</taxon>
    </lineage>
</organism>
<evidence type="ECO:0000313" key="3">
    <source>
        <dbReference type="EMBL" id="CAL4762711.1"/>
    </source>
</evidence>
<accession>A0A9P1BL66</accession>
<keyword evidence="4" id="KW-1185">Reference proteome</keyword>